<dbReference type="Gene3D" id="3.40.50.720">
    <property type="entry name" value="NAD(P)-binding Rossmann-like Domain"/>
    <property type="match status" value="1"/>
</dbReference>
<organism evidence="2 3">
    <name type="scientific">Leisingera daeponensis</name>
    <dbReference type="NCBI Taxonomy" id="405746"/>
    <lineage>
        <taxon>Bacteria</taxon>
        <taxon>Pseudomonadati</taxon>
        <taxon>Pseudomonadota</taxon>
        <taxon>Alphaproteobacteria</taxon>
        <taxon>Rhodobacterales</taxon>
        <taxon>Roseobacteraceae</taxon>
        <taxon>Leisingera</taxon>
    </lineage>
</organism>
<dbReference type="PANTHER" id="PTHR12126">
    <property type="entry name" value="NADH-UBIQUINONE OXIDOREDUCTASE 39 KDA SUBUNIT-RELATED"/>
    <property type="match status" value="1"/>
</dbReference>
<dbReference type="Proteomes" id="UP000766629">
    <property type="component" value="Unassembled WGS sequence"/>
</dbReference>
<proteinExistence type="predicted"/>
<accession>A0ABS7NL89</accession>
<dbReference type="RefSeq" id="WP_222509514.1">
    <property type="nucleotide sequence ID" value="NZ_JAHVJA010000011.1"/>
</dbReference>
<evidence type="ECO:0000313" key="2">
    <source>
        <dbReference type="EMBL" id="MBY6141474.1"/>
    </source>
</evidence>
<dbReference type="EMBL" id="JAHVJA010000011">
    <property type="protein sequence ID" value="MBY6141474.1"/>
    <property type="molecule type" value="Genomic_DNA"/>
</dbReference>
<protein>
    <submittedName>
        <fullName evidence="2">Complex I NDUFA9 subunit family protein</fullName>
    </submittedName>
</protein>
<gene>
    <name evidence="2" type="ORF">KUV26_18695</name>
</gene>
<dbReference type="Pfam" id="PF01370">
    <property type="entry name" value="Epimerase"/>
    <property type="match status" value="1"/>
</dbReference>
<dbReference type="InterPro" id="IPR051207">
    <property type="entry name" value="ComplexI_NDUFA9_subunit"/>
</dbReference>
<dbReference type="InterPro" id="IPR001509">
    <property type="entry name" value="Epimerase_deHydtase"/>
</dbReference>
<reference evidence="2 3" key="1">
    <citation type="submission" date="2021-06" db="EMBL/GenBank/DDBJ databases">
        <title>50 bacteria genomes isolated from Dapeng, Shenzhen, China.</title>
        <authorList>
            <person name="Zheng W."/>
            <person name="Yu S."/>
            <person name="Huang Y."/>
        </authorList>
    </citation>
    <scope>NUCLEOTIDE SEQUENCE [LARGE SCALE GENOMIC DNA]</scope>
    <source>
        <strain evidence="2 3">DP1N14-2</strain>
    </source>
</reference>
<name>A0ABS7NL89_9RHOB</name>
<comment type="caution">
    <text evidence="2">The sequence shown here is derived from an EMBL/GenBank/DDBJ whole genome shotgun (WGS) entry which is preliminary data.</text>
</comment>
<dbReference type="CDD" id="cd05271">
    <property type="entry name" value="NDUFA9_like_SDR_a"/>
    <property type="match status" value="1"/>
</dbReference>
<feature type="domain" description="NAD-dependent epimerase/dehydratase" evidence="1">
    <location>
        <begin position="8"/>
        <end position="214"/>
    </location>
</feature>
<dbReference type="PANTHER" id="PTHR12126:SF11">
    <property type="entry name" value="NADH DEHYDROGENASE [UBIQUINONE] 1 ALPHA SUBCOMPLEX SUBUNIT 9, MITOCHONDRIAL"/>
    <property type="match status" value="1"/>
</dbReference>
<evidence type="ECO:0000313" key="3">
    <source>
        <dbReference type="Proteomes" id="UP000766629"/>
    </source>
</evidence>
<sequence>MQISPQSVIVLGGTGFLGRRVVRRLQQQGFRVSAGTRTPGAAAPQEWGPGAVQVQVDLADQGVMARALSGAAWVVNCIGFYAETRQQSYQDVHVSGAQMIARLVQETPGQRLIHISGIGASLHSASAYVRARAAGEVAVRSACPAAVILRPGVMFCQGGVFFGDLRKLVARLPVIPLFGTGRTRLQPVWVEDVAEAVARVLEGPRAQRKIYELGGPDVFAYSDILQRLAARNGHRRLLLPVPFVLWRLAAALMSLLPHPPVTQAQIALMQRDNTVGEGIAGFPDLGIRPHSAVALGLI</sequence>
<keyword evidence="3" id="KW-1185">Reference proteome</keyword>
<evidence type="ECO:0000259" key="1">
    <source>
        <dbReference type="Pfam" id="PF01370"/>
    </source>
</evidence>
<dbReference type="InterPro" id="IPR036291">
    <property type="entry name" value="NAD(P)-bd_dom_sf"/>
</dbReference>
<dbReference type="SUPFAM" id="SSF51735">
    <property type="entry name" value="NAD(P)-binding Rossmann-fold domains"/>
    <property type="match status" value="1"/>
</dbReference>